<proteinExistence type="predicted"/>
<dbReference type="Pfam" id="PF21719">
    <property type="entry name" value="MIOS_a-sol"/>
    <property type="match status" value="2"/>
</dbReference>
<sequence length="334" mass="37990">MKFRVSKDSFLKDISLKSRPRPVLAYNLCGWEMKEGCLSQNYFASLKKLGNYERACCLALLTDNYEQALDILESAIQTDPQFGSLWIALRYFIDDQKLESYRVDSEDHTSSCSLNESSSTSNSFVSNTYASQTSNKKSPFFSIDSSDSSATTRSKSSFLNESLKECSKFIKSFTDPYLRAMFNFMINQEKAKDDILFDREILFQDRVALSIYFNFDLKNLSRLQIYFDKLENECIENSDLGAVLLTGLSPRCLDLFQSFIDNTGDLQSICLAVIHSPYLEVVESSLLLSRTIEQVENVGKKCCEIHTNYCEIIGNGISKNLSYSISLISNFLKN</sequence>
<dbReference type="OrthoDB" id="341486at2759"/>
<evidence type="ECO:0000313" key="2">
    <source>
        <dbReference type="EMBL" id="RNA20581.1"/>
    </source>
</evidence>
<dbReference type="GO" id="GO:1904263">
    <property type="term" value="P:positive regulation of TORC1 signaling"/>
    <property type="evidence" value="ECO:0007669"/>
    <property type="project" value="TreeGrafter"/>
</dbReference>
<protein>
    <submittedName>
        <fullName evidence="2">WD repeat-containing mio</fullName>
    </submittedName>
</protein>
<dbReference type="GO" id="GO:0005737">
    <property type="term" value="C:cytoplasm"/>
    <property type="evidence" value="ECO:0007669"/>
    <property type="project" value="TreeGrafter"/>
</dbReference>
<comment type="caution">
    <text evidence="2">The sequence shown here is derived from an EMBL/GenBank/DDBJ whole genome shotgun (WGS) entry which is preliminary data.</text>
</comment>
<evidence type="ECO:0000313" key="3">
    <source>
        <dbReference type="Proteomes" id="UP000276133"/>
    </source>
</evidence>
<organism evidence="2 3">
    <name type="scientific">Brachionus plicatilis</name>
    <name type="common">Marine rotifer</name>
    <name type="synonym">Brachionus muelleri</name>
    <dbReference type="NCBI Taxonomy" id="10195"/>
    <lineage>
        <taxon>Eukaryota</taxon>
        <taxon>Metazoa</taxon>
        <taxon>Spiralia</taxon>
        <taxon>Gnathifera</taxon>
        <taxon>Rotifera</taxon>
        <taxon>Eurotatoria</taxon>
        <taxon>Monogononta</taxon>
        <taxon>Pseudotrocha</taxon>
        <taxon>Ploima</taxon>
        <taxon>Brachionidae</taxon>
        <taxon>Brachionus</taxon>
    </lineage>
</organism>
<dbReference type="EMBL" id="REGN01003816">
    <property type="protein sequence ID" value="RNA20581.1"/>
    <property type="molecule type" value="Genomic_DNA"/>
</dbReference>
<reference evidence="2 3" key="1">
    <citation type="journal article" date="2018" name="Sci. Rep.">
        <title>Genomic signatures of local adaptation to the degree of environmental predictability in rotifers.</title>
        <authorList>
            <person name="Franch-Gras L."/>
            <person name="Hahn C."/>
            <person name="Garcia-Roger E.M."/>
            <person name="Carmona M.J."/>
            <person name="Serra M."/>
            <person name="Gomez A."/>
        </authorList>
    </citation>
    <scope>NUCLEOTIDE SEQUENCE [LARGE SCALE GENOMIC DNA]</scope>
    <source>
        <strain evidence="2">HYR1</strain>
    </source>
</reference>
<dbReference type="GO" id="GO:0034198">
    <property type="term" value="P:cellular response to amino acid starvation"/>
    <property type="evidence" value="ECO:0007669"/>
    <property type="project" value="TreeGrafter"/>
</dbReference>
<dbReference type="Proteomes" id="UP000276133">
    <property type="component" value="Unassembled WGS sequence"/>
</dbReference>
<dbReference type="PANTHER" id="PTHR16453">
    <property type="entry name" value="WD40 DOMAIN-CONTAINING PROTEIN MIO FAMILY MEMBER"/>
    <property type="match status" value="1"/>
</dbReference>
<gene>
    <name evidence="2" type="ORF">BpHYR1_013763</name>
</gene>
<dbReference type="InterPro" id="IPR037593">
    <property type="entry name" value="MIOS/Sea4"/>
</dbReference>
<dbReference type="STRING" id="10195.A0A3M7RAV8"/>
<keyword evidence="3" id="KW-1185">Reference proteome</keyword>
<name>A0A3M7RAV8_BRAPC</name>
<dbReference type="SUPFAM" id="SSF48439">
    <property type="entry name" value="Protein prenylyltransferase"/>
    <property type="match status" value="1"/>
</dbReference>
<accession>A0A3M7RAV8</accession>
<evidence type="ECO:0000259" key="1">
    <source>
        <dbReference type="Pfam" id="PF21719"/>
    </source>
</evidence>
<feature type="domain" description="MIOS-like alpha-solenoid" evidence="1">
    <location>
        <begin position="165"/>
        <end position="213"/>
    </location>
</feature>
<dbReference type="InterPro" id="IPR049092">
    <property type="entry name" value="MIOS_a-sol"/>
</dbReference>
<dbReference type="PANTHER" id="PTHR16453:SF9">
    <property type="entry name" value="GATOR COMPLEX PROTEIN MIOS"/>
    <property type="match status" value="1"/>
</dbReference>
<feature type="domain" description="MIOS-like alpha-solenoid" evidence="1">
    <location>
        <begin position="24"/>
        <end position="97"/>
    </location>
</feature>
<dbReference type="AlphaFoldDB" id="A0A3M7RAV8"/>